<keyword evidence="3" id="KW-0863">Zinc-finger</keyword>
<protein>
    <submittedName>
        <fullName evidence="9">C2H2-type zinc finger-containing protein</fullName>
    </submittedName>
</protein>
<dbReference type="Proteomes" id="UP000001396">
    <property type="component" value="Unassembled WGS sequence"/>
</dbReference>
<keyword evidence="6" id="KW-0175">Coiled coil</keyword>
<gene>
    <name evidence="9" type="primary">sf3a3</name>
    <name evidence="9" type="ORF">PPL_09354</name>
</gene>
<comment type="caution">
    <text evidence="9">The sequence shown here is derived from an EMBL/GenBank/DDBJ whole genome shotgun (WGS) entry which is preliminary data.</text>
</comment>
<dbReference type="GO" id="GO:0008270">
    <property type="term" value="F:zinc ion binding"/>
    <property type="evidence" value="ECO:0007669"/>
    <property type="project" value="UniProtKB-KW"/>
</dbReference>
<dbReference type="SMART" id="SM00451">
    <property type="entry name" value="ZnF_U1"/>
    <property type="match status" value="1"/>
</dbReference>
<name>D3BLC2_HETP5</name>
<dbReference type="Gene3D" id="3.30.160.60">
    <property type="entry name" value="Classic Zinc Finger"/>
    <property type="match status" value="1"/>
</dbReference>
<dbReference type="FunCoup" id="D3BLC2">
    <property type="interactions" value="1244"/>
</dbReference>
<dbReference type="PROSITE" id="PS00028">
    <property type="entry name" value="ZINC_FINGER_C2H2_1"/>
    <property type="match status" value="1"/>
</dbReference>
<keyword evidence="4" id="KW-0862">Zinc</keyword>
<comment type="subcellular location">
    <subcellularLocation>
        <location evidence="1">Nucleus</location>
    </subcellularLocation>
</comment>
<evidence type="ECO:0000256" key="5">
    <source>
        <dbReference type="ARBA" id="ARBA00023242"/>
    </source>
</evidence>
<feature type="compositionally biased region" description="Low complexity" evidence="7">
    <location>
        <begin position="265"/>
        <end position="280"/>
    </location>
</feature>
<dbReference type="InterPro" id="IPR021966">
    <property type="entry name" value="SF3a60_bindingd"/>
</dbReference>
<dbReference type="GO" id="GO:0000398">
    <property type="term" value="P:mRNA splicing, via spliceosome"/>
    <property type="evidence" value="ECO:0007669"/>
    <property type="project" value="InterPro"/>
</dbReference>
<dbReference type="InterPro" id="IPR036236">
    <property type="entry name" value="Znf_C2H2_sf"/>
</dbReference>
<feature type="compositionally biased region" description="Low complexity" evidence="7">
    <location>
        <begin position="224"/>
        <end position="248"/>
    </location>
</feature>
<dbReference type="InterPro" id="IPR024598">
    <property type="entry name" value="SF3a60/Prp9_C"/>
</dbReference>
<evidence type="ECO:0000313" key="10">
    <source>
        <dbReference type="Proteomes" id="UP000001396"/>
    </source>
</evidence>
<dbReference type="OMA" id="GPKAFQK"/>
<dbReference type="STRING" id="670386.D3BLC2"/>
<dbReference type="Pfam" id="PF12108">
    <property type="entry name" value="SF3a60_bindingd"/>
    <property type="match status" value="1"/>
</dbReference>
<sequence>MSSTLLERTRELHESIERYELMIVAEQSEEPKTQKDSVIQSHCVNHYLEQSIKCANDLKKIYQDEDGQRKADLSAISGQGPAIFSNFYDKLRELKDYHRKYPTLEIERIGSVLNYTPTLSFSGNEAYGRFLDLNEMFELYLNLPFVQKNIDYITYLSLFSKFNYNDISRFKNAKYKQYLDKLYQYLASFMERSQPMFDMKSMNESNEKEFEDKWNNKEFDPSADNNNNNKSDSNGHNNNNNNNSNNNDNKNEETTADESMDTKETTTAATATATATTDDTSSPLYCKACKKLFASENVYNGHLKGKKHIKLEELLQKSQSENGGLVIDMVAFNHKSRKPTSLLEYQISKLGELLDDQVQETKESVIKKQSRSIKEIEDDMNTIENEIDDIEIDDEPIKLRIANYPVDWSGKPIPYWVYKFHELGVEYKCEICGNQSYWGRKAYEKHFQEPRHSYGMSCIGIPNTLHFHHITKIKDAMELNKKIKEINASVSFKSDKDEEYEDENGEVMNKKTYEMLARQGLIKKRKAN</sequence>
<feature type="region of interest" description="Disordered" evidence="7">
    <location>
        <begin position="216"/>
        <end position="281"/>
    </location>
</feature>
<dbReference type="GeneID" id="31364829"/>
<dbReference type="InterPro" id="IPR022755">
    <property type="entry name" value="Znf_C2H2_jaz"/>
</dbReference>
<evidence type="ECO:0000259" key="8">
    <source>
        <dbReference type="PROSITE" id="PS00028"/>
    </source>
</evidence>
<keyword evidence="2" id="KW-0479">Metal-binding</keyword>
<evidence type="ECO:0000256" key="7">
    <source>
        <dbReference type="SAM" id="MobiDB-lite"/>
    </source>
</evidence>
<dbReference type="Pfam" id="PF16837">
    <property type="entry name" value="SF3A3"/>
    <property type="match status" value="1"/>
</dbReference>
<dbReference type="InParanoid" id="D3BLC2"/>
<reference evidence="9 10" key="1">
    <citation type="journal article" date="2011" name="Genome Res.">
        <title>Phylogeny-wide analysis of social amoeba genomes highlights ancient origins for complex intercellular communication.</title>
        <authorList>
            <person name="Heidel A.J."/>
            <person name="Lawal H.M."/>
            <person name="Felder M."/>
            <person name="Schilde C."/>
            <person name="Helps N.R."/>
            <person name="Tunggal B."/>
            <person name="Rivero F."/>
            <person name="John U."/>
            <person name="Schleicher M."/>
            <person name="Eichinger L."/>
            <person name="Platzer M."/>
            <person name="Noegel A.A."/>
            <person name="Schaap P."/>
            <person name="Gloeckner G."/>
        </authorList>
    </citation>
    <scope>NUCLEOTIDE SEQUENCE [LARGE SCALE GENOMIC DNA]</scope>
    <source>
        <strain evidence="10">ATCC 26659 / Pp 5 / PN500</strain>
    </source>
</reference>
<dbReference type="EMBL" id="ADBJ01000039">
    <property type="protein sequence ID" value="EFA77856.1"/>
    <property type="molecule type" value="Genomic_DNA"/>
</dbReference>
<dbReference type="SUPFAM" id="SSF57667">
    <property type="entry name" value="beta-beta-alpha zinc fingers"/>
    <property type="match status" value="1"/>
</dbReference>
<keyword evidence="10" id="KW-1185">Reference proteome</keyword>
<dbReference type="InterPro" id="IPR051421">
    <property type="entry name" value="RNA_Proc_DNA_Dmg_Regulator"/>
</dbReference>
<dbReference type="InterPro" id="IPR013087">
    <property type="entry name" value="Znf_C2H2_type"/>
</dbReference>
<keyword evidence="5" id="KW-0539">Nucleus</keyword>
<dbReference type="Pfam" id="PF11931">
    <property type="entry name" value="SF3a60_Prp9_C"/>
    <property type="match status" value="1"/>
</dbReference>
<dbReference type="InterPro" id="IPR003604">
    <property type="entry name" value="Matrin/U1-like-C_Znf_C2H2"/>
</dbReference>
<dbReference type="GO" id="GO:0005681">
    <property type="term" value="C:spliceosomal complex"/>
    <property type="evidence" value="ECO:0007669"/>
    <property type="project" value="InterPro"/>
</dbReference>
<dbReference type="Pfam" id="PF12171">
    <property type="entry name" value="zf-C2H2_jaz"/>
    <property type="match status" value="1"/>
</dbReference>
<evidence type="ECO:0000256" key="2">
    <source>
        <dbReference type="ARBA" id="ARBA00022723"/>
    </source>
</evidence>
<dbReference type="InterPro" id="IPR031774">
    <property type="entry name" value="SF3A3_dom"/>
</dbReference>
<evidence type="ECO:0000256" key="4">
    <source>
        <dbReference type="ARBA" id="ARBA00022833"/>
    </source>
</evidence>
<evidence type="ECO:0000313" key="9">
    <source>
        <dbReference type="EMBL" id="EFA77856.1"/>
    </source>
</evidence>
<evidence type="ECO:0000256" key="6">
    <source>
        <dbReference type="SAM" id="Coils"/>
    </source>
</evidence>
<feature type="coiled-coil region" evidence="6">
    <location>
        <begin position="366"/>
        <end position="393"/>
    </location>
</feature>
<accession>D3BLC2</accession>
<dbReference type="PANTHER" id="PTHR12786:SF2">
    <property type="entry name" value="SPLICING FACTOR 3A SUBUNIT 3"/>
    <property type="match status" value="1"/>
</dbReference>
<proteinExistence type="predicted"/>
<dbReference type="GO" id="GO:0003723">
    <property type="term" value="F:RNA binding"/>
    <property type="evidence" value="ECO:0007669"/>
    <property type="project" value="InterPro"/>
</dbReference>
<feature type="domain" description="C2H2-type" evidence="8">
    <location>
        <begin position="286"/>
        <end position="308"/>
    </location>
</feature>
<dbReference type="RefSeq" id="XP_020429984.1">
    <property type="nucleotide sequence ID" value="XM_020580151.1"/>
</dbReference>
<dbReference type="SMART" id="SM00355">
    <property type="entry name" value="ZnF_C2H2"/>
    <property type="match status" value="2"/>
</dbReference>
<dbReference type="AlphaFoldDB" id="D3BLC2"/>
<organism evidence="9 10">
    <name type="scientific">Heterostelium pallidum (strain ATCC 26659 / Pp 5 / PN500)</name>
    <name type="common">Cellular slime mold</name>
    <name type="synonym">Polysphondylium pallidum</name>
    <dbReference type="NCBI Taxonomy" id="670386"/>
    <lineage>
        <taxon>Eukaryota</taxon>
        <taxon>Amoebozoa</taxon>
        <taxon>Evosea</taxon>
        <taxon>Eumycetozoa</taxon>
        <taxon>Dictyostelia</taxon>
        <taxon>Acytosteliales</taxon>
        <taxon>Acytosteliaceae</taxon>
        <taxon>Heterostelium</taxon>
    </lineage>
</organism>
<evidence type="ECO:0000256" key="1">
    <source>
        <dbReference type="ARBA" id="ARBA00004123"/>
    </source>
</evidence>
<evidence type="ECO:0000256" key="3">
    <source>
        <dbReference type="ARBA" id="ARBA00022771"/>
    </source>
</evidence>
<dbReference type="PANTHER" id="PTHR12786">
    <property type="entry name" value="SPLICING FACTOR SF3A-RELATED"/>
    <property type="match status" value="1"/>
</dbReference>